<dbReference type="KEGG" id="abs:AZOBR_p310002"/>
<accession>A0A9P1JYN4</accession>
<dbReference type="EMBL" id="HE577330">
    <property type="protein sequence ID" value="CCD02260.1"/>
    <property type="molecule type" value="Genomic_DNA"/>
</dbReference>
<proteinExistence type="predicted"/>
<dbReference type="Proteomes" id="UP000007319">
    <property type="component" value="Plasmid AZOBR_p3"/>
</dbReference>
<keyword evidence="1" id="KW-0614">Plasmid</keyword>
<keyword evidence="2" id="KW-1185">Reference proteome</keyword>
<reference evidence="1 2" key="1">
    <citation type="journal article" date="2011" name="PLoS Genet.">
        <title>Azospirillum genomes reveal transition of bacteria from aquatic to terrestrial environments.</title>
        <authorList>
            <person name="Wisniewski-Dye F."/>
            <person name="Borziak K."/>
            <person name="Khalsa-Moyers G."/>
            <person name="Alexandre G."/>
            <person name="Sukharnikov L.O."/>
            <person name="Wuichet K."/>
            <person name="Hurst G.B."/>
            <person name="McDonald W.H."/>
            <person name="Robertson J.S."/>
            <person name="Barbe V."/>
            <person name="Calteau A."/>
            <person name="Rouy Z."/>
            <person name="Mangenot S."/>
            <person name="Prigent-Combaret C."/>
            <person name="Normand P."/>
            <person name="Boyer M."/>
            <person name="Siguier P."/>
            <person name="Dessaux Y."/>
            <person name="Elmerich C."/>
            <person name="Condemine G."/>
            <person name="Krishnen G."/>
            <person name="Kennedy I."/>
            <person name="Paterson A.H."/>
            <person name="Gonzalez V."/>
            <person name="Mavingui P."/>
            <person name="Zhulin I.B."/>
        </authorList>
    </citation>
    <scope>NUCLEOTIDE SEQUENCE [LARGE SCALE GENOMIC DNA]</scope>
    <source>
        <strain evidence="1 2">Sp245</strain>
    </source>
</reference>
<dbReference type="AlphaFoldDB" id="A0A9P1JYN4"/>
<evidence type="ECO:0000313" key="2">
    <source>
        <dbReference type="Proteomes" id="UP000007319"/>
    </source>
</evidence>
<organism evidence="1 2">
    <name type="scientific">Azospirillum baldaniorum</name>
    <dbReference type="NCBI Taxonomy" id="1064539"/>
    <lineage>
        <taxon>Bacteria</taxon>
        <taxon>Pseudomonadati</taxon>
        <taxon>Pseudomonadota</taxon>
        <taxon>Alphaproteobacteria</taxon>
        <taxon>Rhodospirillales</taxon>
        <taxon>Azospirillaceae</taxon>
        <taxon>Azospirillum</taxon>
    </lineage>
</organism>
<geneLocation type="plasmid" evidence="1 2">
    <name>AZOBR_p3</name>
</geneLocation>
<gene>
    <name evidence="1" type="ORF">AZOBR_p310002</name>
</gene>
<evidence type="ECO:0000313" key="1">
    <source>
        <dbReference type="EMBL" id="CCD02260.1"/>
    </source>
</evidence>
<protein>
    <submittedName>
        <fullName evidence="1">Uncharacterized protein</fullName>
    </submittedName>
</protein>
<name>A0A9P1JYN4_9PROT</name>
<sequence>MTSMYQSILSCRNMSAEMKVAPDKFC</sequence>